<name>A0A0F4LN71_9LACO</name>
<dbReference type="PATRIC" id="fig|303541.3.peg.128"/>
<geneLocation type="plasmid" evidence="1">
    <name>pHma11p1</name>
</geneLocation>
<comment type="caution">
    <text evidence="1">The sequence shown here is derived from an EMBL/GenBank/DDBJ whole genome shotgun (WGS) entry which is preliminary data.</text>
</comment>
<reference evidence="1 2" key="1">
    <citation type="submission" date="2015-01" db="EMBL/GenBank/DDBJ databases">
        <title>Comparative genomics of the lactic acid bacteria isolated from the honey bee gut.</title>
        <authorList>
            <person name="Ellegaard K.M."/>
            <person name="Tamarit D."/>
            <person name="Javelind E."/>
            <person name="Olofsson T."/>
            <person name="Andersson S.G."/>
            <person name="Vasquez A."/>
        </authorList>
    </citation>
    <scope>NUCLEOTIDE SEQUENCE [LARGE SCALE GENOMIC DNA]</scope>
    <source>
        <strain evidence="1 2">Hma11</strain>
        <plasmid evidence="1">pHma11p1</plasmid>
    </source>
</reference>
<accession>A0A0F4LN71</accession>
<sequence length="196" mass="23641">MIMNDSEKLTDIKRKYIPLHWHYEDKNIQEIYVNLVINIDNLQNEAQVVCDLMRNSVLAAHWVFVESDLISNLNFEFINYFRNYFHFESQVMWYLEFMSNIISNSRVLLINVFLDYVNNKSKILKMTKTERREYAMQFAVNFFFEETDFYSRKRLVELLFLTDKQIDLLNSMLKIAEQKEISKKVIHAAQKVKLNI</sequence>
<dbReference type="EMBL" id="JXLG01000016">
    <property type="protein sequence ID" value="KJY59714.1"/>
    <property type="molecule type" value="Genomic_DNA"/>
</dbReference>
<dbReference type="Proteomes" id="UP000033682">
    <property type="component" value="Plasmid pHma11p1"/>
</dbReference>
<dbReference type="HOGENOM" id="CLU_1388649_0_0_9"/>
<gene>
    <name evidence="1" type="ORF">JF72_15540</name>
</gene>
<keyword evidence="1" id="KW-0614">Plasmid</keyword>
<dbReference type="AlphaFoldDB" id="A0A0F4LN71"/>
<evidence type="ECO:0000313" key="2">
    <source>
        <dbReference type="Proteomes" id="UP000033682"/>
    </source>
</evidence>
<keyword evidence="2" id="KW-1185">Reference proteome</keyword>
<proteinExistence type="predicted"/>
<evidence type="ECO:0000313" key="1">
    <source>
        <dbReference type="EMBL" id="KJY59714.1"/>
    </source>
</evidence>
<organism evidence="1 2">
    <name type="scientific">Lactobacillus apis</name>
    <dbReference type="NCBI Taxonomy" id="303541"/>
    <lineage>
        <taxon>Bacteria</taxon>
        <taxon>Bacillati</taxon>
        <taxon>Bacillota</taxon>
        <taxon>Bacilli</taxon>
        <taxon>Lactobacillales</taxon>
        <taxon>Lactobacillaceae</taxon>
        <taxon>Lactobacillus</taxon>
    </lineage>
</organism>
<protein>
    <submittedName>
        <fullName evidence="1">Uncharacterized protein</fullName>
    </submittedName>
</protein>